<organism evidence="1">
    <name type="scientific">bioreactor metagenome</name>
    <dbReference type="NCBI Taxonomy" id="1076179"/>
    <lineage>
        <taxon>unclassified sequences</taxon>
        <taxon>metagenomes</taxon>
        <taxon>ecological metagenomes</taxon>
    </lineage>
</organism>
<dbReference type="EMBL" id="VSSQ01000328">
    <property type="protein sequence ID" value="MPL91381.1"/>
    <property type="molecule type" value="Genomic_DNA"/>
</dbReference>
<protein>
    <submittedName>
        <fullName evidence="1">Uncharacterized protein</fullName>
    </submittedName>
</protein>
<dbReference type="AlphaFoldDB" id="A0A644VJ97"/>
<sequence length="65" mass="7430">MPETKDGELAKVESIEAIERKEKRMEVGMANTVTELENIAIKRGYSMRWVTKMANIKGINKYARA</sequence>
<proteinExistence type="predicted"/>
<gene>
    <name evidence="1" type="ORF">SDC9_37449</name>
</gene>
<name>A0A644VJ97_9ZZZZ</name>
<accession>A0A644VJ97</accession>
<evidence type="ECO:0000313" key="1">
    <source>
        <dbReference type="EMBL" id="MPL91381.1"/>
    </source>
</evidence>
<reference evidence="1" key="1">
    <citation type="submission" date="2019-08" db="EMBL/GenBank/DDBJ databases">
        <authorList>
            <person name="Kucharzyk K."/>
            <person name="Murdoch R.W."/>
            <person name="Higgins S."/>
            <person name="Loffler F."/>
        </authorList>
    </citation>
    <scope>NUCLEOTIDE SEQUENCE</scope>
</reference>
<comment type="caution">
    <text evidence="1">The sequence shown here is derived from an EMBL/GenBank/DDBJ whole genome shotgun (WGS) entry which is preliminary data.</text>
</comment>